<dbReference type="InterPro" id="IPR015943">
    <property type="entry name" value="WD40/YVTN_repeat-like_dom_sf"/>
</dbReference>
<dbReference type="UniPathway" id="UPA00143"/>
<evidence type="ECO:0000256" key="4">
    <source>
        <dbReference type="ARBA" id="ARBA00022786"/>
    </source>
</evidence>
<evidence type="ECO:0000256" key="2">
    <source>
        <dbReference type="ARBA" id="ARBA00004906"/>
    </source>
</evidence>
<evidence type="ECO:0000313" key="7">
    <source>
        <dbReference type="EMBL" id="KAF5224117.1"/>
    </source>
</evidence>
<dbReference type="GO" id="GO:0016567">
    <property type="term" value="P:protein ubiquitination"/>
    <property type="evidence" value="ECO:0007669"/>
    <property type="project" value="UniProtKB-UniPathway"/>
</dbReference>
<dbReference type="Gene3D" id="1.25.10.10">
    <property type="entry name" value="Leucine-rich Repeat Variant"/>
    <property type="match status" value="1"/>
</dbReference>
<feature type="region of interest" description="Disordered" evidence="6">
    <location>
        <begin position="417"/>
        <end position="438"/>
    </location>
</feature>
<comment type="similarity">
    <text evidence="3">Belongs to the VPRBP/DCAF1 family.</text>
</comment>
<feature type="compositionally biased region" description="Acidic residues" evidence="6">
    <location>
        <begin position="1633"/>
        <end position="1643"/>
    </location>
</feature>
<dbReference type="Proteomes" id="UP000583944">
    <property type="component" value="Unassembled WGS sequence"/>
</dbReference>
<feature type="region of interest" description="Disordered" evidence="6">
    <location>
        <begin position="1"/>
        <end position="46"/>
    </location>
</feature>
<comment type="caution">
    <text evidence="7">The sequence shown here is derived from an EMBL/GenBank/DDBJ whole genome shotgun (WGS) entry which is preliminary data.</text>
</comment>
<feature type="compositionally biased region" description="Low complexity" evidence="6">
    <location>
        <begin position="1614"/>
        <end position="1632"/>
    </location>
</feature>
<dbReference type="InterPro" id="IPR036322">
    <property type="entry name" value="WD40_repeat_dom_sf"/>
</dbReference>
<evidence type="ECO:0000256" key="1">
    <source>
        <dbReference type="ARBA" id="ARBA00004123"/>
    </source>
</evidence>
<dbReference type="GO" id="GO:0080008">
    <property type="term" value="C:Cul4-RING E3 ubiquitin ligase complex"/>
    <property type="evidence" value="ECO:0007669"/>
    <property type="project" value="TreeGrafter"/>
</dbReference>
<proteinExistence type="inferred from homology"/>
<evidence type="ECO:0000256" key="3">
    <source>
        <dbReference type="ARBA" id="ARBA00008845"/>
    </source>
</evidence>
<dbReference type="Gene3D" id="2.130.10.10">
    <property type="entry name" value="YVTN repeat-like/Quinoprotein amine dehydrogenase"/>
    <property type="match status" value="1"/>
</dbReference>
<protein>
    <recommendedName>
        <fullName evidence="9">LisH domain-containing protein</fullName>
    </recommendedName>
</protein>
<evidence type="ECO:0008006" key="9">
    <source>
        <dbReference type="Google" id="ProtNLM"/>
    </source>
</evidence>
<dbReference type="InterPro" id="IPR016024">
    <property type="entry name" value="ARM-type_fold"/>
</dbReference>
<dbReference type="SUPFAM" id="SSF48371">
    <property type="entry name" value="ARM repeat"/>
    <property type="match status" value="1"/>
</dbReference>
<dbReference type="PROSITE" id="PS50896">
    <property type="entry name" value="LISH"/>
    <property type="match status" value="1"/>
</dbReference>
<feature type="compositionally biased region" description="Polar residues" evidence="6">
    <location>
        <begin position="1534"/>
        <end position="1552"/>
    </location>
</feature>
<organism evidence="7 8">
    <name type="scientific">Trypanosoma cruzi</name>
    <dbReference type="NCBI Taxonomy" id="5693"/>
    <lineage>
        <taxon>Eukaryota</taxon>
        <taxon>Discoba</taxon>
        <taxon>Euglenozoa</taxon>
        <taxon>Kinetoplastea</taxon>
        <taxon>Metakinetoplastina</taxon>
        <taxon>Trypanosomatida</taxon>
        <taxon>Trypanosomatidae</taxon>
        <taxon>Trypanosoma</taxon>
        <taxon>Schizotrypanum</taxon>
    </lineage>
</organism>
<dbReference type="SUPFAM" id="SSF50978">
    <property type="entry name" value="WD40 repeat-like"/>
    <property type="match status" value="1"/>
</dbReference>
<gene>
    <name evidence="7" type="ORF">ECC02_002703</name>
</gene>
<dbReference type="InterPro" id="IPR006594">
    <property type="entry name" value="LisH"/>
</dbReference>
<keyword evidence="5" id="KW-0539">Nucleus</keyword>
<dbReference type="VEuPathDB" id="TriTrypDB:ECC02_002703"/>
<accession>A0A7J6YBP6</accession>
<dbReference type="PANTHER" id="PTHR13129">
    <property type="entry name" value="VPRBP PROTEIN-RELATED"/>
    <property type="match status" value="1"/>
</dbReference>
<feature type="region of interest" description="Disordered" evidence="6">
    <location>
        <begin position="1534"/>
        <end position="1649"/>
    </location>
</feature>
<dbReference type="PANTHER" id="PTHR13129:SF4">
    <property type="entry name" value="DDB1- AND CUL4-ASSOCIATED FACTOR 1"/>
    <property type="match status" value="1"/>
</dbReference>
<comment type="subcellular location">
    <subcellularLocation>
        <location evidence="1">Nucleus</location>
    </subcellularLocation>
</comment>
<dbReference type="InterPro" id="IPR011989">
    <property type="entry name" value="ARM-like"/>
</dbReference>
<dbReference type="VEuPathDB" id="TriTrypDB:BCY84_14524"/>
<dbReference type="EMBL" id="JABDHM010000014">
    <property type="protein sequence ID" value="KAF5224117.1"/>
    <property type="molecule type" value="Genomic_DNA"/>
</dbReference>
<evidence type="ECO:0000313" key="8">
    <source>
        <dbReference type="Proteomes" id="UP000583944"/>
    </source>
</evidence>
<dbReference type="SMART" id="SM00667">
    <property type="entry name" value="LisH"/>
    <property type="match status" value="1"/>
</dbReference>
<feature type="compositionally biased region" description="Acidic residues" evidence="6">
    <location>
        <begin position="1554"/>
        <end position="1567"/>
    </location>
</feature>
<evidence type="ECO:0000256" key="5">
    <source>
        <dbReference type="ARBA" id="ARBA00023242"/>
    </source>
</evidence>
<sequence length="1649" mass="185969">MNQSRSGISDENFDPSLIDDNRTDEAAGSFYDNDQHDTEELSDDEEEILMESPSTDLVKDIMKRLLKVQKQMKSLTHKIENVLNVNSLDLHPLGVNNENDIEGTILLLIKYDELHLFLWGRMAKLLHEEHQQCADVYTDTLNLHDREPFESLTYTIHHNTMFCEYMGELINITIDHTATHSDGEGEQLRQNWAKHIRSMEKSQILANYTALLVVEGSRESFLDPFSTYDLCKIIVEEKIRRKRLLALSLLFSMLEQDDQAMGETLNQQLPQILLQRVRHLVHRIFGYPEKQNVMFSREHSGSPFRHYSTLIHSNSNSPFSSRRASPEIVNRNLINDTRGTPLSSSALASLHNGSSSSHAADNQGITSAEAQMRELPIINMEFEKPLFQRVKHTRDNQESEVTSRPAKAIKLEINERGPECQESNENWQPQKGEKVGRGPAWSFENQAEVCDIGEVLGVTTTEEILVSWVRNVDSAADNDAESRVFRYKYKKPHEQVVSWQRFLSIKSMKSEDIDFKMEEFMLNCAVIGAICHQREAVLPALQFQVIESMIHVLNSIDLAGAATMAKNAETDTEMRERTLLRMEEEDGAVDEDKLEIRLRWDAKLYITKEHYRRVREIVARVGWVLNGLLSHKKLAFLFLELGGLRQIMTLINANLEVSTTYGCCMVLSQLARSAVLEKLLRNHGDYFEPIMKFVLYHWKNASSHDVQSSAGGFLFQALSFPCVISFFDIHEGPQSTMATIERLLNNSEERFDVIYPGLTLAALKCFYVYLVSHLMLYTRVVFRKHRFLSTLVTNSSQGVSLPRDPATVEWILSFLSSTSASIPDVTIETVHSLLTRERLVVFRSLIENDFHRLLLRCTQFYFTQGRWELLAASLNVLCVLSVVPFVRPLIADAQYPESGIVHLIMILSDLPSASRNGNTSRESHLIPCVATALQILLHLAVPPVDKSDEASVATFNQVCGMIRANDGVRTLLEVLKIRKDAAMSAKLHFFPVVARALQLMVTLQRYADTRLLFDALDVNSVARELLKQYDDVQKEYISMMGSRYTAGDVHATGRFMENVKCFLFDKENKENLTVSVDPVELERRQAIIAHSYINYSRESLLELIYRYLDSEGLQNAASVLRRDANLSSDFSQLQQSTHLNTDVTAFSTIGAPTLDSIIRSYLRQQHEKCTNPISTLPQFDLRKSHVYYPLAAPVEYTRNSFNRGLAQKMGIDFSLRMRNNENHFLYRYPGHLFGIAGVGDEMQGDTIAFCDNGDTLVVGTSDGTIALFDTFPDDSSVEKLLEQHLVFDDDGVSGVFVSDDGDMFAVVSSDCEVAVMRRDSLPVVKYSVEGSRAARFSNSNTFLLTTCDERHTCRLYDISAQQEVRHFSDPSWVGENLDNVATFDAFSQLILSDAVLWDIRCGDKPIYRFDRLNESFCNAFHPSNLLVLVDEKIWDLRTLTMLQTVPAFKKTSSFHINLFGQVIYSFREASSLGNSASSVLSVVESHTFETVFSTEVRPPFRAFAIDPSDRYCAAIIDQDMGAVVRVFSTSSGPLPGQQTFPFPQSNGDNASETDLGENEDGDEDELDHDSSSSSSDEDSDDDPSSDTVDEEGSELDHTEAVSGADSEEVSDAFENGTLTTTGDETSGSGESGETAEEMEEVSDESMSST</sequence>
<evidence type="ECO:0000256" key="6">
    <source>
        <dbReference type="SAM" id="MobiDB-lite"/>
    </source>
</evidence>
<dbReference type="InterPro" id="IPR033270">
    <property type="entry name" value="VPRBP/DCAF1"/>
</dbReference>
<dbReference type="GO" id="GO:0005634">
    <property type="term" value="C:nucleus"/>
    <property type="evidence" value="ECO:0007669"/>
    <property type="project" value="UniProtKB-SubCell"/>
</dbReference>
<keyword evidence="4" id="KW-0833">Ubl conjugation pathway</keyword>
<comment type="pathway">
    <text evidence="2">Protein modification; protein ubiquitination.</text>
</comment>
<reference evidence="7 8" key="1">
    <citation type="journal article" date="2019" name="Genome Biol. Evol.">
        <title>Nanopore Sequencing Significantly Improves Genome Assembly of the Protozoan Parasite Trypanosoma cruzi.</title>
        <authorList>
            <person name="Diaz-Viraque F."/>
            <person name="Pita S."/>
            <person name="Greif G."/>
            <person name="de Souza R.C.M."/>
            <person name="Iraola G."/>
            <person name="Robello C."/>
        </authorList>
    </citation>
    <scope>NUCLEOTIDE SEQUENCE [LARGE SCALE GENOMIC DNA]</scope>
    <source>
        <strain evidence="7 8">Berenice</strain>
    </source>
</reference>
<feature type="compositionally biased region" description="Acidic residues" evidence="6">
    <location>
        <begin position="1575"/>
        <end position="1593"/>
    </location>
</feature>
<name>A0A7J6YBP6_TRYCR</name>